<dbReference type="InParanoid" id="A0A3P7FG89"/>
<gene>
    <name evidence="2" type="ORF">WBA_LOCUS2948</name>
</gene>
<keyword evidence="3" id="KW-1185">Reference proteome</keyword>
<feature type="transmembrane region" description="Helical" evidence="1">
    <location>
        <begin position="77"/>
        <end position="97"/>
    </location>
</feature>
<keyword evidence="1" id="KW-1133">Transmembrane helix</keyword>
<proteinExistence type="predicted"/>
<evidence type="ECO:0000256" key="1">
    <source>
        <dbReference type="SAM" id="Phobius"/>
    </source>
</evidence>
<reference evidence="2 3" key="1">
    <citation type="submission" date="2018-11" db="EMBL/GenBank/DDBJ databases">
        <authorList>
            <consortium name="Pathogen Informatics"/>
        </authorList>
    </citation>
    <scope>NUCLEOTIDE SEQUENCE [LARGE SCALE GENOMIC DNA]</scope>
</reference>
<dbReference type="Proteomes" id="UP000270924">
    <property type="component" value="Unassembled WGS sequence"/>
</dbReference>
<evidence type="ECO:0000313" key="2">
    <source>
        <dbReference type="EMBL" id="VDM09562.1"/>
    </source>
</evidence>
<dbReference type="AlphaFoldDB" id="A0A3P7FG89"/>
<keyword evidence="1" id="KW-0472">Membrane</keyword>
<accession>A0A3P7FG89</accession>
<dbReference type="EMBL" id="UYWW01000910">
    <property type="protein sequence ID" value="VDM09562.1"/>
    <property type="molecule type" value="Genomic_DNA"/>
</dbReference>
<evidence type="ECO:0000313" key="3">
    <source>
        <dbReference type="Proteomes" id="UP000270924"/>
    </source>
</evidence>
<name>A0A3P7FG89_WUCBA</name>
<protein>
    <submittedName>
        <fullName evidence="2">Uncharacterized protein</fullName>
    </submittedName>
</protein>
<keyword evidence="1" id="KW-0812">Transmembrane</keyword>
<sequence length="102" mass="11872">MSEWLEKVTNNMVEANNRRHELFFTSEICLWVKEKFIYLLRKLDFTVKICGAINRNLLKINEATNYTQNAEFSGAEFLFVIIGILIVLFFTGAVLVYNSVSR</sequence>
<organism evidence="2 3">
    <name type="scientific">Wuchereria bancrofti</name>
    <dbReference type="NCBI Taxonomy" id="6293"/>
    <lineage>
        <taxon>Eukaryota</taxon>
        <taxon>Metazoa</taxon>
        <taxon>Ecdysozoa</taxon>
        <taxon>Nematoda</taxon>
        <taxon>Chromadorea</taxon>
        <taxon>Rhabditida</taxon>
        <taxon>Spirurina</taxon>
        <taxon>Spiruromorpha</taxon>
        <taxon>Filarioidea</taxon>
        <taxon>Onchocercidae</taxon>
        <taxon>Wuchereria</taxon>
    </lineage>
</organism>